<dbReference type="InterPro" id="IPR044926">
    <property type="entry name" value="RGS_subdomain_2"/>
</dbReference>
<feature type="region of interest" description="Disordered" evidence="1">
    <location>
        <begin position="1"/>
        <end position="51"/>
    </location>
</feature>
<dbReference type="Pfam" id="PF00615">
    <property type="entry name" value="RGS"/>
    <property type="match status" value="1"/>
</dbReference>
<organism evidence="3 4">
    <name type="scientific">Saccoglossus kowalevskii</name>
    <name type="common">Acorn worm</name>
    <dbReference type="NCBI Taxonomy" id="10224"/>
    <lineage>
        <taxon>Eukaryota</taxon>
        <taxon>Metazoa</taxon>
        <taxon>Hemichordata</taxon>
        <taxon>Enteropneusta</taxon>
        <taxon>Harrimaniidae</taxon>
        <taxon>Saccoglossus</taxon>
    </lineage>
</organism>
<accession>A0ABM0M9C1</accession>
<dbReference type="Gene3D" id="1.10.167.10">
    <property type="entry name" value="Regulator of G-protein Signalling 4, domain 2"/>
    <property type="match status" value="1"/>
</dbReference>
<dbReference type="SUPFAM" id="SSF48097">
    <property type="entry name" value="Regulator of G-protein signaling, RGS"/>
    <property type="match status" value="2"/>
</dbReference>
<feature type="compositionally biased region" description="Acidic residues" evidence="1">
    <location>
        <begin position="594"/>
        <end position="619"/>
    </location>
</feature>
<dbReference type="PANTHER" id="PTHR13155:SF1">
    <property type="entry name" value="A-KINASE ANCHOR PROTEIN 10, MITOCHONDRIAL"/>
    <property type="match status" value="1"/>
</dbReference>
<reference evidence="4" key="1">
    <citation type="submission" date="2025-08" db="UniProtKB">
        <authorList>
            <consortium name="RefSeq"/>
        </authorList>
    </citation>
    <scope>IDENTIFICATION</scope>
    <source>
        <tissue evidence="4">Testes</tissue>
    </source>
</reference>
<keyword evidence="3" id="KW-1185">Reference proteome</keyword>
<feature type="compositionally biased region" description="Low complexity" evidence="1">
    <location>
        <begin position="472"/>
        <end position="481"/>
    </location>
</feature>
<gene>
    <name evidence="4" type="primary">LOC102807612</name>
</gene>
<feature type="domain" description="RGS" evidence="2">
    <location>
        <begin position="258"/>
        <end position="344"/>
    </location>
</feature>
<dbReference type="SMART" id="SM00315">
    <property type="entry name" value="RGS"/>
    <property type="match status" value="2"/>
</dbReference>
<feature type="region of interest" description="Disordered" evidence="1">
    <location>
        <begin position="456"/>
        <end position="488"/>
    </location>
</feature>
<dbReference type="PANTHER" id="PTHR13155">
    <property type="entry name" value="A-KINASE ANCHOR PROTEINS"/>
    <property type="match status" value="1"/>
</dbReference>
<dbReference type="InterPro" id="IPR036305">
    <property type="entry name" value="RGS_sf"/>
</dbReference>
<dbReference type="GeneID" id="102807612"/>
<name>A0ABM0M9C1_SACKO</name>
<dbReference type="PROSITE" id="PS50132">
    <property type="entry name" value="RGS"/>
    <property type="match status" value="1"/>
</dbReference>
<feature type="region of interest" description="Disordered" evidence="1">
    <location>
        <begin position="69"/>
        <end position="107"/>
    </location>
</feature>
<dbReference type="RefSeq" id="XP_006816612.1">
    <property type="nucleotide sequence ID" value="XM_006816549.1"/>
</dbReference>
<feature type="region of interest" description="Disordered" evidence="1">
    <location>
        <begin position="187"/>
        <end position="224"/>
    </location>
</feature>
<evidence type="ECO:0000259" key="2">
    <source>
        <dbReference type="PROSITE" id="PS50132"/>
    </source>
</evidence>
<evidence type="ECO:0000313" key="4">
    <source>
        <dbReference type="RefSeq" id="XP_006816612.1"/>
    </source>
</evidence>
<sequence>MPFFKRKSEKTNDGSVKQGNNKNKHPVKNTPPSSNTPSPVHHPSNSQHMANGIQSRVISDGADISSVGARPKVPLLRDRSKQETSVGDLGIGYESPTRSSVQKSKSRLSKPLQEVLYDSHGALPYLIQFMSAQGCPQLVQFWLSAESFGSATWTKLRAESLHSVSKSTVSNSSDVKVQQLESILSNKHKEHAASEKNVGNSHNSETTEQNSTDPGSGTELAQKLRESSLSRCTDSSTSCNSDTNHNLNKDIISSVSCEDKSAAKLKKAIESDAVNIFTRYLGQDAPNPIGIPDDLRLEVIRKICMEDGQVDPNCFVPVQHFVQKHIQENYFDAFLQSDFHCKYQVDVLTSGSVYLTDILYNQTAMFYFMEYAEQEGCIDLLQYFSLQATNPVGFSDAVRFEVECNICREGGPLPDCFSTSLRIAHNTLEKVYLKSYFTSEMYLKYLNELIHQIKNEQVEPSPHTRRKRHPSESSSENSNGSFKDGKNTLLADGTVKKVAEKVESGNFRIDTGNFDPDALWQRPSANMMSFGKVNEFGQFIAECEPDPEVKKNKTSKLDKVKQWVTGNEDQVQEEMAWQVAQMIINDVSKQTLGLDEDDDEDEDDEEEIDVSDSDDELSEEATGNTQEKSSNSSGKEQRKRIN</sequence>
<proteinExistence type="predicted"/>
<feature type="region of interest" description="Disordered" evidence="1">
    <location>
        <begin position="589"/>
        <end position="642"/>
    </location>
</feature>
<dbReference type="Proteomes" id="UP000694865">
    <property type="component" value="Unplaced"/>
</dbReference>
<feature type="compositionally biased region" description="Polar residues" evidence="1">
    <location>
        <begin position="621"/>
        <end position="634"/>
    </location>
</feature>
<protein>
    <submittedName>
        <fullName evidence="4">A-kinase anchor protein 10, mitochondrial-like</fullName>
    </submittedName>
</protein>
<evidence type="ECO:0000313" key="3">
    <source>
        <dbReference type="Proteomes" id="UP000694865"/>
    </source>
</evidence>
<dbReference type="InterPro" id="IPR052246">
    <property type="entry name" value="Cell_Polariz_PKAAnc"/>
</dbReference>
<evidence type="ECO:0000256" key="1">
    <source>
        <dbReference type="SAM" id="MobiDB-lite"/>
    </source>
</evidence>
<dbReference type="InterPro" id="IPR016137">
    <property type="entry name" value="RGS"/>
</dbReference>
<feature type="compositionally biased region" description="Polar residues" evidence="1">
    <location>
        <begin position="197"/>
        <end position="215"/>
    </location>
</feature>
<feature type="compositionally biased region" description="Low complexity" evidence="1">
    <location>
        <begin position="28"/>
        <end position="46"/>
    </location>
</feature>